<reference evidence="17" key="1">
    <citation type="submission" date="2023-01" db="EMBL/GenBank/DDBJ databases">
        <title>Metagenome sequencing of chrysophaentin producing Chrysophaeum taylorii.</title>
        <authorList>
            <person name="Davison J."/>
            <person name="Bewley C."/>
        </authorList>
    </citation>
    <scope>NUCLEOTIDE SEQUENCE</scope>
    <source>
        <strain evidence="17">NIES-1699</strain>
    </source>
</reference>
<evidence type="ECO:0000256" key="8">
    <source>
        <dbReference type="ARBA" id="ARBA00022837"/>
    </source>
</evidence>
<evidence type="ECO:0000256" key="9">
    <source>
        <dbReference type="ARBA" id="ARBA00022963"/>
    </source>
</evidence>
<feature type="domain" description="Fungal lipase-type" evidence="16">
    <location>
        <begin position="168"/>
        <end position="289"/>
    </location>
</feature>
<dbReference type="EC" id="3.1.1.116" evidence="14"/>
<evidence type="ECO:0000256" key="1">
    <source>
        <dbReference type="ARBA" id="ARBA00001913"/>
    </source>
</evidence>
<dbReference type="InterPro" id="IPR029058">
    <property type="entry name" value="AB_hydrolase_fold"/>
</dbReference>
<organism evidence="17 18">
    <name type="scientific">Chrysophaeum taylorii</name>
    <dbReference type="NCBI Taxonomy" id="2483200"/>
    <lineage>
        <taxon>Eukaryota</taxon>
        <taxon>Sar</taxon>
        <taxon>Stramenopiles</taxon>
        <taxon>Ochrophyta</taxon>
        <taxon>Pelagophyceae</taxon>
        <taxon>Pelagomonadales</taxon>
        <taxon>Pelagomonadaceae</taxon>
        <taxon>Chrysophaeum</taxon>
    </lineage>
</organism>
<evidence type="ECO:0000313" key="17">
    <source>
        <dbReference type="EMBL" id="KAJ8599930.1"/>
    </source>
</evidence>
<evidence type="ECO:0000256" key="5">
    <source>
        <dbReference type="ARBA" id="ARBA00022692"/>
    </source>
</evidence>
<dbReference type="PANTHER" id="PTHR45792">
    <property type="entry name" value="DIACYLGLYCEROL LIPASE HOMOLOG-RELATED"/>
    <property type="match status" value="1"/>
</dbReference>
<name>A0AAD7U7Y1_9STRA</name>
<evidence type="ECO:0000256" key="7">
    <source>
        <dbReference type="ARBA" id="ARBA00022801"/>
    </source>
</evidence>
<evidence type="ECO:0000256" key="15">
    <source>
        <dbReference type="SAM" id="SignalP"/>
    </source>
</evidence>
<sequence>MKYVVAALAAVILAALILRRRSDEATGLFGNEKAELIDGVKRAIDALARELEGKTSQFLRPDQMRHPLLINLSLLALLDDVEAVGTPTTRLDVAEALAYMRLSSAAYGSIMLAALGDSSSAGVVPASENEDVAIAVACKAPTAELLMVATSRPGVPAHFVARLGSKIVVCVRGTRGIDDAVTDMIATSADAPELGGRAHAGIRDAARRVATGKAADLAGRASEIVVAGHSLGAGVAALLALEFARNWPDKKVDCYCFAPPPVATRAPKLPNCDVRVVVNDNDCVPSLSLASVAELLVRAANVDALSLTLRERVALIANQDARALKGVVTDGPSTIAPLALVGDVFHIRGRELLTPPASLFDRITVHRRMILDHFPHNYEYALARLLV</sequence>
<evidence type="ECO:0000256" key="4">
    <source>
        <dbReference type="ARBA" id="ARBA00022553"/>
    </source>
</evidence>
<dbReference type="GO" id="GO:0016042">
    <property type="term" value="P:lipid catabolic process"/>
    <property type="evidence" value="ECO:0007669"/>
    <property type="project" value="UniProtKB-KW"/>
</dbReference>
<keyword evidence="6" id="KW-0479">Metal-binding</keyword>
<dbReference type="InterPro" id="IPR002921">
    <property type="entry name" value="Fungal_lipase-type"/>
</dbReference>
<dbReference type="PANTHER" id="PTHR45792:SF8">
    <property type="entry name" value="DIACYLGLYCEROL LIPASE-ALPHA"/>
    <property type="match status" value="1"/>
</dbReference>
<comment type="subcellular location">
    <subcellularLocation>
        <location evidence="2">Cell membrane</location>
        <topology evidence="2">Multi-pass membrane protein</topology>
    </subcellularLocation>
</comment>
<keyword evidence="9" id="KW-0442">Lipid degradation</keyword>
<dbReference type="GO" id="GO:0046872">
    <property type="term" value="F:metal ion binding"/>
    <property type="evidence" value="ECO:0007669"/>
    <property type="project" value="UniProtKB-KW"/>
</dbReference>
<gene>
    <name evidence="17" type="ORF">CTAYLR_002879</name>
</gene>
<evidence type="ECO:0000256" key="13">
    <source>
        <dbReference type="ARBA" id="ARBA00024531"/>
    </source>
</evidence>
<dbReference type="Pfam" id="PF01764">
    <property type="entry name" value="Lipase_3"/>
    <property type="match status" value="1"/>
</dbReference>
<keyword evidence="4" id="KW-0597">Phosphoprotein</keyword>
<keyword evidence="18" id="KW-1185">Reference proteome</keyword>
<proteinExistence type="predicted"/>
<keyword evidence="5" id="KW-0812">Transmembrane</keyword>
<dbReference type="EMBL" id="JAQMWT010000533">
    <property type="protein sequence ID" value="KAJ8599930.1"/>
    <property type="molecule type" value="Genomic_DNA"/>
</dbReference>
<dbReference type="SUPFAM" id="SSF53474">
    <property type="entry name" value="alpha/beta-Hydrolases"/>
    <property type="match status" value="1"/>
</dbReference>
<dbReference type="GO" id="GO:0005886">
    <property type="term" value="C:plasma membrane"/>
    <property type="evidence" value="ECO:0007669"/>
    <property type="project" value="UniProtKB-SubCell"/>
</dbReference>
<evidence type="ECO:0000256" key="10">
    <source>
        <dbReference type="ARBA" id="ARBA00022989"/>
    </source>
</evidence>
<comment type="catalytic activity">
    <reaction evidence="13">
        <text>a 1,2-diacyl-sn-glycerol + H2O = a 2-acylglycerol + a fatty acid + H(+)</text>
        <dbReference type="Rhea" id="RHEA:33275"/>
        <dbReference type="ChEBI" id="CHEBI:15377"/>
        <dbReference type="ChEBI" id="CHEBI:15378"/>
        <dbReference type="ChEBI" id="CHEBI:17389"/>
        <dbReference type="ChEBI" id="CHEBI:17815"/>
        <dbReference type="ChEBI" id="CHEBI:28868"/>
        <dbReference type="EC" id="3.1.1.116"/>
    </reaction>
    <physiologicalReaction direction="left-to-right" evidence="13">
        <dbReference type="Rhea" id="RHEA:33276"/>
    </physiologicalReaction>
</comment>
<keyword evidence="15" id="KW-0732">Signal</keyword>
<dbReference type="InterPro" id="IPR052214">
    <property type="entry name" value="DAG_Lipase-Related"/>
</dbReference>
<dbReference type="CDD" id="cd00519">
    <property type="entry name" value="Lipase_3"/>
    <property type="match status" value="1"/>
</dbReference>
<evidence type="ECO:0000256" key="12">
    <source>
        <dbReference type="ARBA" id="ARBA00023136"/>
    </source>
</evidence>
<accession>A0AAD7U7Y1</accession>
<feature type="chain" id="PRO_5042257618" description="sn-1-specific diacylglycerol lipase" evidence="15">
    <location>
        <begin position="23"/>
        <end position="387"/>
    </location>
</feature>
<comment type="cofactor">
    <cofactor evidence="1">
        <name>Ca(2+)</name>
        <dbReference type="ChEBI" id="CHEBI:29108"/>
    </cofactor>
</comment>
<dbReference type="Gene3D" id="3.40.50.1820">
    <property type="entry name" value="alpha/beta hydrolase"/>
    <property type="match status" value="1"/>
</dbReference>
<protein>
    <recommendedName>
        <fullName evidence="14">sn-1-specific diacylglycerol lipase</fullName>
        <ecNumber evidence="14">3.1.1.116</ecNumber>
    </recommendedName>
</protein>
<keyword evidence="3" id="KW-1003">Cell membrane</keyword>
<evidence type="ECO:0000313" key="18">
    <source>
        <dbReference type="Proteomes" id="UP001230188"/>
    </source>
</evidence>
<keyword evidence="8" id="KW-0106">Calcium</keyword>
<comment type="caution">
    <text evidence="17">The sequence shown here is derived from an EMBL/GenBank/DDBJ whole genome shotgun (WGS) entry which is preliminary data.</text>
</comment>
<evidence type="ECO:0000256" key="6">
    <source>
        <dbReference type="ARBA" id="ARBA00022723"/>
    </source>
</evidence>
<feature type="signal peptide" evidence="15">
    <location>
        <begin position="1"/>
        <end position="22"/>
    </location>
</feature>
<keyword evidence="11" id="KW-0443">Lipid metabolism</keyword>
<dbReference type="GO" id="GO:0016298">
    <property type="term" value="F:lipase activity"/>
    <property type="evidence" value="ECO:0007669"/>
    <property type="project" value="TreeGrafter"/>
</dbReference>
<evidence type="ECO:0000256" key="3">
    <source>
        <dbReference type="ARBA" id="ARBA00022475"/>
    </source>
</evidence>
<dbReference type="AlphaFoldDB" id="A0AAD7U7Y1"/>
<evidence type="ECO:0000259" key="16">
    <source>
        <dbReference type="Pfam" id="PF01764"/>
    </source>
</evidence>
<keyword evidence="7" id="KW-0378">Hydrolase</keyword>
<keyword evidence="10" id="KW-1133">Transmembrane helix</keyword>
<evidence type="ECO:0000256" key="14">
    <source>
        <dbReference type="ARBA" id="ARBA00026104"/>
    </source>
</evidence>
<dbReference type="Proteomes" id="UP001230188">
    <property type="component" value="Unassembled WGS sequence"/>
</dbReference>
<evidence type="ECO:0000256" key="11">
    <source>
        <dbReference type="ARBA" id="ARBA00023098"/>
    </source>
</evidence>
<evidence type="ECO:0000256" key="2">
    <source>
        <dbReference type="ARBA" id="ARBA00004651"/>
    </source>
</evidence>
<keyword evidence="12" id="KW-0472">Membrane</keyword>